<evidence type="ECO:0000259" key="2">
    <source>
        <dbReference type="SMART" id="SM00954"/>
    </source>
</evidence>
<dbReference type="Pfam" id="PF13328">
    <property type="entry name" value="HD_4"/>
    <property type="match status" value="1"/>
</dbReference>
<dbReference type="PROSITE" id="PS51257">
    <property type="entry name" value="PROKAR_LIPOPROTEIN"/>
    <property type="match status" value="1"/>
</dbReference>
<feature type="domain" description="RelA/SpoT" evidence="2">
    <location>
        <begin position="426"/>
        <end position="541"/>
    </location>
</feature>
<evidence type="ECO:0000313" key="4">
    <source>
        <dbReference type="Proteomes" id="UP001301350"/>
    </source>
</evidence>
<dbReference type="CDD" id="cd05399">
    <property type="entry name" value="NT_Rel-Spo_like"/>
    <property type="match status" value="1"/>
</dbReference>
<dbReference type="SUPFAM" id="SSF81301">
    <property type="entry name" value="Nucleotidyltransferase"/>
    <property type="match status" value="1"/>
</dbReference>
<dbReference type="Proteomes" id="UP001301350">
    <property type="component" value="Unassembled WGS sequence"/>
</dbReference>
<dbReference type="SUPFAM" id="SSF109604">
    <property type="entry name" value="HD-domain/PDEase-like"/>
    <property type="match status" value="1"/>
</dbReference>
<dbReference type="GO" id="GO:0015969">
    <property type="term" value="P:guanosine tetraphosphate metabolic process"/>
    <property type="evidence" value="ECO:0007669"/>
    <property type="project" value="InterPro"/>
</dbReference>
<dbReference type="InterPro" id="IPR007685">
    <property type="entry name" value="RelA_SpoT"/>
</dbReference>
<keyword evidence="4" id="KW-1185">Reference proteome</keyword>
<gene>
    <name evidence="3" type="ORF">CDCA_CDCA12G3497</name>
</gene>
<name>A0AAV9IYW3_CYACA</name>
<dbReference type="PANTHER" id="PTHR21262">
    <property type="entry name" value="GUANOSINE-3',5'-BIS DIPHOSPHATE 3'-PYROPHOSPHOHYDROLASE"/>
    <property type="match status" value="1"/>
</dbReference>
<organism evidence="3 4">
    <name type="scientific">Cyanidium caldarium</name>
    <name type="common">Red alga</name>
    <dbReference type="NCBI Taxonomy" id="2771"/>
    <lineage>
        <taxon>Eukaryota</taxon>
        <taxon>Rhodophyta</taxon>
        <taxon>Bangiophyceae</taxon>
        <taxon>Cyanidiales</taxon>
        <taxon>Cyanidiaceae</taxon>
        <taxon>Cyanidium</taxon>
    </lineage>
</organism>
<feature type="region of interest" description="Disordered" evidence="1">
    <location>
        <begin position="103"/>
        <end position="132"/>
    </location>
</feature>
<dbReference type="Gene3D" id="3.30.460.10">
    <property type="entry name" value="Beta Polymerase, domain 2"/>
    <property type="match status" value="1"/>
</dbReference>
<dbReference type="InterPro" id="IPR043519">
    <property type="entry name" value="NT_sf"/>
</dbReference>
<reference evidence="3 4" key="1">
    <citation type="submission" date="2022-07" db="EMBL/GenBank/DDBJ databases">
        <title>Genome-wide signatures of adaptation to extreme environments.</title>
        <authorList>
            <person name="Cho C.H."/>
            <person name="Yoon H.S."/>
        </authorList>
    </citation>
    <scope>NUCLEOTIDE SEQUENCE [LARGE SCALE GENOMIC DNA]</scope>
    <source>
        <strain evidence="3 4">DBV 063 E5</strain>
    </source>
</reference>
<dbReference type="PANTHER" id="PTHR21262:SF12">
    <property type="entry name" value="GTP DIPHOSPHOKINASE CRSH, CHLOROPLASTIC-RELATED"/>
    <property type="match status" value="1"/>
</dbReference>
<dbReference type="Pfam" id="PF04607">
    <property type="entry name" value="RelA_SpoT"/>
    <property type="match status" value="1"/>
</dbReference>
<proteinExistence type="predicted"/>
<dbReference type="SMART" id="SM00954">
    <property type="entry name" value="RelA_SpoT"/>
    <property type="match status" value="1"/>
</dbReference>
<comment type="caution">
    <text evidence="3">The sequence shown here is derived from an EMBL/GenBank/DDBJ whole genome shotgun (WGS) entry which is preliminary data.</text>
</comment>
<dbReference type="EMBL" id="JANCYW010000012">
    <property type="protein sequence ID" value="KAK4537472.1"/>
    <property type="molecule type" value="Genomic_DNA"/>
</dbReference>
<sequence>MLPDAARQAFVSVGWGGCRSTRARSGCQRQTTLLSHAQEPVHRERGESLPVPSSAWWPWGRPGVNMPTATTGTADRAAHHIPVAPVTLAMRRSRRPGVLLRNTSTRHPMTSSATIRPSAMPYPETVASSPEPRTTVSVQSLPAHVDELLLHMTPRAQYLGPVGVTLLKLALELACQRAMHSSSPPDAILAEDAASRPSWHAHWARARAMLDTVTELQMDLDLVLAAALRGSRVSASEIRREFGSAVADLLEQEQSIQNVLRAATVHADATGLRQLVLTLARDWRAIALHLADALYDMRLAAVLDATEPVPDLSSSHSLLRSTTPGDGVLQARKARASTAPDMLALRVLEVYSPLAHQLGMFYIQTELEELAFLHLFPAEGALLRREVGERFEACAALLDAARCDVERALVQDARIQRRASGWQVRGRVKGLYSTYRKVVRERRAVDDVLDLLALRVVVTPRRAEDEIDLCYDVMECIEQRWPVLLDRRKDFIRQPKPNGYQSLHSTLCIDGWPFELQVRSERMHRLAEYGRAAHWLYKYRGGRPAAVQRTHPRSSGEFEFAASTSPSAPPGRMPAEEVVLDDAVTATLDSHTRYLMALRHQIVSLQRSVVVVVDADTGQLLHLPLGATLADAGAFDTINGRWARADTPLHTGDRIACILRCRLRDESSGRATATATRSASMLLPPA</sequence>
<dbReference type="Gene3D" id="1.10.3210.10">
    <property type="entry name" value="Hypothetical protein af1432"/>
    <property type="match status" value="1"/>
</dbReference>
<evidence type="ECO:0000313" key="3">
    <source>
        <dbReference type="EMBL" id="KAK4537472.1"/>
    </source>
</evidence>
<protein>
    <recommendedName>
        <fullName evidence="2">RelA/SpoT domain-containing protein</fullName>
    </recommendedName>
</protein>
<accession>A0AAV9IYW3</accession>
<dbReference type="AlphaFoldDB" id="A0AAV9IYW3"/>
<evidence type="ECO:0000256" key="1">
    <source>
        <dbReference type="SAM" id="MobiDB-lite"/>
    </source>
</evidence>
<feature type="compositionally biased region" description="Polar residues" evidence="1">
    <location>
        <begin position="103"/>
        <end position="115"/>
    </location>
</feature>